<dbReference type="InterPro" id="IPR051029">
    <property type="entry name" value="mRNA_Capping_Enz/RNA_Phosphat"/>
</dbReference>
<dbReference type="Pfam" id="PF01331">
    <property type="entry name" value="mRNA_cap_enzyme"/>
    <property type="match status" value="1"/>
</dbReference>
<dbReference type="InterPro" id="IPR013846">
    <property type="entry name" value="mRNA_cap_enzyme_C"/>
</dbReference>
<dbReference type="OrthoDB" id="200924at2759"/>
<dbReference type="CDD" id="cd07895">
    <property type="entry name" value="Adenylation_mRNA_capping"/>
    <property type="match status" value="1"/>
</dbReference>
<keyword evidence="10" id="KW-0342">GTP-binding</keyword>
<dbReference type="SUPFAM" id="SSF54695">
    <property type="entry name" value="POZ domain"/>
    <property type="match status" value="1"/>
</dbReference>
<dbReference type="EC" id="2.7.7.50" evidence="3"/>
<keyword evidence="19" id="KW-1185">Reference proteome</keyword>
<dbReference type="AlphaFoldDB" id="A0A8I2YSW8"/>
<dbReference type="GO" id="GO:0006370">
    <property type="term" value="P:7-methylguanosine mRNA capping"/>
    <property type="evidence" value="ECO:0007669"/>
    <property type="project" value="UniProtKB-KW"/>
</dbReference>
<feature type="domain" description="SKP1 component POZ" evidence="17">
    <location>
        <begin position="1"/>
        <end position="60"/>
    </location>
</feature>
<organism evidence="18 19">
    <name type="scientific">Boletus reticuloceps</name>
    <dbReference type="NCBI Taxonomy" id="495285"/>
    <lineage>
        <taxon>Eukaryota</taxon>
        <taxon>Fungi</taxon>
        <taxon>Dikarya</taxon>
        <taxon>Basidiomycota</taxon>
        <taxon>Agaricomycotina</taxon>
        <taxon>Agaricomycetes</taxon>
        <taxon>Agaricomycetidae</taxon>
        <taxon>Boletales</taxon>
        <taxon>Boletineae</taxon>
        <taxon>Boletaceae</taxon>
        <taxon>Boletoideae</taxon>
        <taxon>Boletus</taxon>
    </lineage>
</organism>
<gene>
    <name evidence="18" type="ORF">JVT61DRAFT_2182</name>
</gene>
<name>A0A8I2YSW8_9AGAM</name>
<feature type="domain" description="mRNA capping enzyme C-terminal" evidence="16">
    <location>
        <begin position="422"/>
        <end position="540"/>
    </location>
</feature>
<evidence type="ECO:0000256" key="3">
    <source>
        <dbReference type="ARBA" id="ARBA00012475"/>
    </source>
</evidence>
<keyword evidence="5" id="KW-0808">Transferase</keyword>
<evidence type="ECO:0000256" key="11">
    <source>
        <dbReference type="ARBA" id="ARBA00023242"/>
    </source>
</evidence>
<sequence>MVLLVTSDNEQFHADKEVVERSVLIKNMLEDVGESDQPIPLPNVSSSVLKKVLEYCEHHRGEPLPSADSDQTQDETRKRTTDISEWDQKFITVDQEMLFEIILAANYLDIKSLLDVGCKTVANMIKGKTPEEIRKLFNIVNDFTPEEEWRVVLESRYISSARMSRIPDIPGFHVPRGSDQESWLKSHVARLCRLDHNRCVPLPFYPRYGSSSQLNPLRFPGSQPVSFSLNHLAELERRDYWVCEKSDGVRVLFFLQTDPNGGSQVVYLIDRHNTYYEVSGFWFPHPDRPKDSLMDTILDGELVVDVEPTSKKETLRYLAFDCLVFDNENVMSRSLDKRYGRLKERFYKPWCKVKEQFPQMTENIPFDIRVKDISFSYGIEDVFRLVIPNLQHGNDGLIYTCRETTYVSGTDPNILKWKPPSENSIDFKLVLRFPPSKSNLSQPDFHVKPFFGLHVYCGEERGHVAYEPYDELFVEDDEWEKMKLSGEQVDDRIVEVHWDPELDRWRMLRFRDDKPNGNFRSVVDNIIQSIADGVEKSTLLARGPVIRGAWKARLSQPQQSTMGLPPLGQSVPNGRQHPPPAVQLRYGPLAVSRWSKVSGPASFAGMKR</sequence>
<dbReference type="Gene3D" id="3.30.470.30">
    <property type="entry name" value="DNA ligase/mRNA capping enzyme"/>
    <property type="match status" value="1"/>
</dbReference>
<dbReference type="SUPFAM" id="SSF81382">
    <property type="entry name" value="Skp1 dimerisation domain-like"/>
    <property type="match status" value="1"/>
</dbReference>
<dbReference type="InterPro" id="IPR011333">
    <property type="entry name" value="SKP1/BTB/POZ_sf"/>
</dbReference>
<keyword evidence="11" id="KW-0539">Nucleus</keyword>
<proteinExistence type="inferred from homology"/>
<dbReference type="SUPFAM" id="SSF56091">
    <property type="entry name" value="DNA ligase/mRNA capping enzyme, catalytic domain"/>
    <property type="match status" value="1"/>
</dbReference>
<feature type="region of interest" description="Disordered" evidence="13">
    <location>
        <begin position="557"/>
        <end position="576"/>
    </location>
</feature>
<dbReference type="GO" id="GO:0005525">
    <property type="term" value="F:GTP binding"/>
    <property type="evidence" value="ECO:0007669"/>
    <property type="project" value="UniProtKB-KW"/>
</dbReference>
<keyword evidence="8" id="KW-0833">Ubl conjugation pathway</keyword>
<protein>
    <recommendedName>
        <fullName evidence="3">mRNA guanylyltransferase</fullName>
        <ecNumber evidence="3">2.7.7.50</ecNumber>
    </recommendedName>
</protein>
<feature type="domain" description="mRNA capping enzyme adenylation" evidence="14">
    <location>
        <begin position="223"/>
        <end position="418"/>
    </location>
</feature>
<dbReference type="PANTHER" id="PTHR10367">
    <property type="entry name" value="MRNA-CAPPING ENZYME"/>
    <property type="match status" value="1"/>
</dbReference>
<dbReference type="FunFam" id="3.30.710.10:FF:000026">
    <property type="entry name" value="E3 ubiquitin ligase complex SCF subunit"/>
    <property type="match status" value="1"/>
</dbReference>
<dbReference type="SUPFAM" id="SSF50249">
    <property type="entry name" value="Nucleic acid-binding proteins"/>
    <property type="match status" value="1"/>
</dbReference>
<evidence type="ECO:0000256" key="7">
    <source>
        <dbReference type="ARBA" id="ARBA00022741"/>
    </source>
</evidence>
<dbReference type="GO" id="GO:0004484">
    <property type="term" value="F:mRNA guanylyltransferase activity"/>
    <property type="evidence" value="ECO:0007669"/>
    <property type="project" value="UniProtKB-EC"/>
</dbReference>
<evidence type="ECO:0000256" key="12">
    <source>
        <dbReference type="ARBA" id="ARBA00044624"/>
    </source>
</evidence>
<evidence type="ECO:0000313" key="18">
    <source>
        <dbReference type="EMBL" id="KAG6376207.1"/>
    </source>
</evidence>
<evidence type="ECO:0000256" key="8">
    <source>
        <dbReference type="ARBA" id="ARBA00022786"/>
    </source>
</evidence>
<dbReference type="InterPro" id="IPR016073">
    <property type="entry name" value="Skp1_comp_POZ"/>
</dbReference>
<keyword evidence="9" id="KW-0506">mRNA capping</keyword>
<evidence type="ECO:0000313" key="19">
    <source>
        <dbReference type="Proteomes" id="UP000683000"/>
    </source>
</evidence>
<comment type="subcellular location">
    <subcellularLocation>
        <location evidence="1">Nucleus</location>
    </subcellularLocation>
</comment>
<evidence type="ECO:0000256" key="2">
    <source>
        <dbReference type="ARBA" id="ARBA00009993"/>
    </source>
</evidence>
<dbReference type="InterPro" id="IPR012340">
    <property type="entry name" value="NA-bd_OB-fold"/>
</dbReference>
<evidence type="ECO:0000256" key="5">
    <source>
        <dbReference type="ARBA" id="ARBA00022679"/>
    </source>
</evidence>
<keyword evidence="4" id="KW-0507">mRNA processing</keyword>
<accession>A0A8I2YSW8</accession>
<feature type="region of interest" description="Disordered" evidence="13">
    <location>
        <begin position="60"/>
        <end position="81"/>
    </location>
</feature>
<dbReference type="SMART" id="SM00512">
    <property type="entry name" value="Skp1"/>
    <property type="match status" value="1"/>
</dbReference>
<dbReference type="EMBL" id="JAGFBS010000012">
    <property type="protein sequence ID" value="KAG6376207.1"/>
    <property type="molecule type" value="Genomic_DNA"/>
</dbReference>
<evidence type="ECO:0000256" key="13">
    <source>
        <dbReference type="SAM" id="MobiDB-lite"/>
    </source>
</evidence>
<evidence type="ECO:0000259" key="17">
    <source>
        <dbReference type="Pfam" id="PF03931"/>
    </source>
</evidence>
<reference evidence="18" key="1">
    <citation type="submission" date="2021-03" db="EMBL/GenBank/DDBJ databases">
        <title>Evolutionary innovations through gain and loss of genes in the ectomycorrhizal Boletales.</title>
        <authorList>
            <person name="Wu G."/>
            <person name="Miyauchi S."/>
            <person name="Morin E."/>
            <person name="Yang Z.-L."/>
            <person name="Xu J."/>
            <person name="Martin F.M."/>
        </authorList>
    </citation>
    <scope>NUCLEOTIDE SEQUENCE</scope>
    <source>
        <strain evidence="18">BR01</strain>
    </source>
</reference>
<dbReference type="Pfam" id="PF03919">
    <property type="entry name" value="mRNA_cap_C"/>
    <property type="match status" value="1"/>
</dbReference>
<comment type="similarity">
    <text evidence="2">Belongs to the SKP1 family.</text>
</comment>
<evidence type="ECO:0000256" key="9">
    <source>
        <dbReference type="ARBA" id="ARBA00023042"/>
    </source>
</evidence>
<evidence type="ECO:0000259" key="16">
    <source>
        <dbReference type="Pfam" id="PF03919"/>
    </source>
</evidence>
<evidence type="ECO:0000256" key="4">
    <source>
        <dbReference type="ARBA" id="ARBA00022664"/>
    </source>
</evidence>
<evidence type="ECO:0000259" key="14">
    <source>
        <dbReference type="Pfam" id="PF01331"/>
    </source>
</evidence>
<dbReference type="InterPro" id="IPR016072">
    <property type="entry name" value="Skp1_comp_dimer"/>
</dbReference>
<dbReference type="InterPro" id="IPR001339">
    <property type="entry name" value="mRNA_cap_enzyme_adenylation"/>
</dbReference>
<evidence type="ECO:0000256" key="10">
    <source>
        <dbReference type="ARBA" id="ARBA00023134"/>
    </source>
</evidence>
<evidence type="ECO:0000259" key="15">
    <source>
        <dbReference type="Pfam" id="PF01466"/>
    </source>
</evidence>
<evidence type="ECO:0000256" key="1">
    <source>
        <dbReference type="ARBA" id="ARBA00004123"/>
    </source>
</evidence>
<dbReference type="GO" id="GO:0005634">
    <property type="term" value="C:nucleus"/>
    <property type="evidence" value="ECO:0007669"/>
    <property type="project" value="UniProtKB-SubCell"/>
</dbReference>
<dbReference type="Pfam" id="PF01466">
    <property type="entry name" value="Skp1"/>
    <property type="match status" value="1"/>
</dbReference>
<feature type="domain" description="SKP1 component dimerisation" evidence="15">
    <location>
        <begin position="111"/>
        <end position="150"/>
    </location>
</feature>
<dbReference type="CDD" id="cd18322">
    <property type="entry name" value="BTB_POZ_SKP1"/>
    <property type="match status" value="1"/>
</dbReference>
<dbReference type="Pfam" id="PF03931">
    <property type="entry name" value="Skp1_POZ"/>
    <property type="match status" value="1"/>
</dbReference>
<dbReference type="Gene3D" id="3.30.710.10">
    <property type="entry name" value="Potassium Channel Kv1.1, Chain A"/>
    <property type="match status" value="1"/>
</dbReference>
<keyword evidence="6" id="KW-0548">Nucleotidyltransferase</keyword>
<keyword evidence="7" id="KW-0547">Nucleotide-binding</keyword>
<dbReference type="GO" id="GO:0005524">
    <property type="term" value="F:ATP binding"/>
    <property type="evidence" value="ECO:0007669"/>
    <property type="project" value="InterPro"/>
</dbReference>
<dbReference type="PANTHER" id="PTHR10367:SF17">
    <property type="entry name" value="MRNA-CAPPING ENZYME"/>
    <property type="match status" value="1"/>
</dbReference>
<dbReference type="Gene3D" id="2.40.50.140">
    <property type="entry name" value="Nucleic acid-binding proteins"/>
    <property type="match status" value="1"/>
</dbReference>
<dbReference type="InterPro" id="IPR036296">
    <property type="entry name" value="SKP1-like_dim_sf"/>
</dbReference>
<dbReference type="InterPro" id="IPR001232">
    <property type="entry name" value="SKP1-like"/>
</dbReference>
<evidence type="ECO:0000256" key="6">
    <source>
        <dbReference type="ARBA" id="ARBA00022695"/>
    </source>
</evidence>
<dbReference type="Proteomes" id="UP000683000">
    <property type="component" value="Unassembled WGS sequence"/>
</dbReference>
<comment type="catalytic activity">
    <reaction evidence="12">
        <text>a 5'-end diphospho-ribonucleoside in mRNA + GTP + H(+) = a 5'-end (5'-triphosphoguanosine)-ribonucleoside in mRNA + diphosphate</text>
        <dbReference type="Rhea" id="RHEA:67012"/>
        <dbReference type="Rhea" id="RHEA-COMP:17165"/>
        <dbReference type="Rhea" id="RHEA-COMP:17166"/>
        <dbReference type="ChEBI" id="CHEBI:15378"/>
        <dbReference type="ChEBI" id="CHEBI:33019"/>
        <dbReference type="ChEBI" id="CHEBI:37565"/>
        <dbReference type="ChEBI" id="CHEBI:167616"/>
        <dbReference type="ChEBI" id="CHEBI:167617"/>
        <dbReference type="EC" id="2.7.7.50"/>
    </reaction>
    <physiologicalReaction direction="left-to-right" evidence="12">
        <dbReference type="Rhea" id="RHEA:67013"/>
    </physiologicalReaction>
</comment>
<dbReference type="GO" id="GO:0006511">
    <property type="term" value="P:ubiquitin-dependent protein catabolic process"/>
    <property type="evidence" value="ECO:0007669"/>
    <property type="project" value="InterPro"/>
</dbReference>
<comment type="caution">
    <text evidence="18">The sequence shown here is derived from an EMBL/GenBank/DDBJ whole genome shotgun (WGS) entry which is preliminary data.</text>
</comment>